<dbReference type="AlphaFoldDB" id="A0A1I2H3Q3"/>
<dbReference type="RefSeq" id="WP_091545794.1">
    <property type="nucleotide sequence ID" value="NZ_FONY01000021.1"/>
</dbReference>
<dbReference type="STRING" id="1003.SAMN04488541_102131"/>
<evidence type="ECO:0008006" key="4">
    <source>
        <dbReference type="Google" id="ProtNLM"/>
    </source>
</evidence>
<dbReference type="OrthoDB" id="5754123at2"/>
<accession>A0A1I2H3Q3</accession>
<evidence type="ECO:0000313" key="2">
    <source>
        <dbReference type="EMBL" id="SFF23311.1"/>
    </source>
</evidence>
<feature type="transmembrane region" description="Helical" evidence="1">
    <location>
        <begin position="296"/>
        <end position="314"/>
    </location>
</feature>
<proteinExistence type="predicted"/>
<protein>
    <recommendedName>
        <fullName evidence="4">Glucosyl transferase GtrII</fullName>
    </recommendedName>
</protein>
<dbReference type="Proteomes" id="UP000199513">
    <property type="component" value="Unassembled WGS sequence"/>
</dbReference>
<evidence type="ECO:0000256" key="1">
    <source>
        <dbReference type="SAM" id="Phobius"/>
    </source>
</evidence>
<feature type="transmembrane region" description="Helical" evidence="1">
    <location>
        <begin position="389"/>
        <end position="409"/>
    </location>
</feature>
<feature type="transmembrane region" description="Helical" evidence="1">
    <location>
        <begin position="242"/>
        <end position="259"/>
    </location>
</feature>
<keyword evidence="1" id="KW-1133">Transmembrane helix</keyword>
<feature type="transmembrane region" description="Helical" evidence="1">
    <location>
        <begin position="156"/>
        <end position="177"/>
    </location>
</feature>
<keyword evidence="3" id="KW-1185">Reference proteome</keyword>
<dbReference type="EMBL" id="FONY01000021">
    <property type="protein sequence ID" value="SFF23311.1"/>
    <property type="molecule type" value="Genomic_DNA"/>
</dbReference>
<reference evidence="2 3" key="1">
    <citation type="submission" date="2016-10" db="EMBL/GenBank/DDBJ databases">
        <authorList>
            <person name="de Groot N.N."/>
        </authorList>
    </citation>
    <scope>NUCLEOTIDE SEQUENCE [LARGE SCALE GENOMIC DNA]</scope>
    <source>
        <strain>GEY</strain>
        <strain evidence="3">DSM 9560</strain>
    </source>
</reference>
<feature type="transmembrane region" description="Helical" evidence="1">
    <location>
        <begin position="22"/>
        <end position="41"/>
    </location>
</feature>
<evidence type="ECO:0000313" key="3">
    <source>
        <dbReference type="Proteomes" id="UP000199513"/>
    </source>
</evidence>
<feature type="transmembrane region" description="Helical" evidence="1">
    <location>
        <begin position="206"/>
        <end position="230"/>
    </location>
</feature>
<keyword evidence="1" id="KW-0812">Transmembrane</keyword>
<feature type="transmembrane region" description="Helical" evidence="1">
    <location>
        <begin position="80"/>
        <end position="96"/>
    </location>
</feature>
<feature type="transmembrane region" description="Helical" evidence="1">
    <location>
        <begin position="326"/>
        <end position="353"/>
    </location>
</feature>
<feature type="transmembrane region" description="Helical" evidence="1">
    <location>
        <begin position="102"/>
        <end position="121"/>
    </location>
</feature>
<feature type="transmembrane region" description="Helical" evidence="1">
    <location>
        <begin position="359"/>
        <end position="377"/>
    </location>
</feature>
<sequence>MFKLIAKIQAYFQHESFTRKSHAVFLFFLSLANFLFVGYLLHLSFYNRLAMDDFTALCVFNEHGITEGVADFYQHWSGRFASVWLMLVAIQVYVYLQNLAFWTFFLVFAYSITFFYGLRLVFKSLINSRQDYFLILNLAIFLFIIFVITNYNFSTFYWFCASIGYFGGVLFASILAVCLLSSSTHFLVWTGLILSSLFVGSAVENIAILCGLLLSIGLVFSFSNYSLFFFNQRTKLNQSKWLTAWIVHLSSFVIAWFSSGTKARLATSQVLNWTDFLWQVRKSVPYFFHDIAFSRINYLLLLALVMCYVGVYFKKKEINPEQEIKLISELLLGIILLLGFILVSILPVVYAFGNIEPNRTLTIVAFLLVIFSAYFAFQLGYQTLFPKKLALVLAILALIALVYEGRYRWVNEVKGAKIYAQEYDVQVKYLLDLKAKKHREPVGLNPITLPPGSLERNSFYADTTYWLNRDFAKAYELGFAVYSK</sequence>
<organism evidence="2 3">
    <name type="scientific">Thermoflexibacter ruber</name>
    <dbReference type="NCBI Taxonomy" id="1003"/>
    <lineage>
        <taxon>Bacteria</taxon>
        <taxon>Pseudomonadati</taxon>
        <taxon>Bacteroidota</taxon>
        <taxon>Cytophagia</taxon>
        <taxon>Cytophagales</taxon>
        <taxon>Thermoflexibacteraceae</taxon>
        <taxon>Thermoflexibacter</taxon>
    </lineage>
</organism>
<name>A0A1I2H3Q3_9BACT</name>
<gene>
    <name evidence="2" type="ORF">SAMN04488541_102131</name>
</gene>
<feature type="transmembrane region" description="Helical" evidence="1">
    <location>
        <begin position="133"/>
        <end position="150"/>
    </location>
</feature>
<keyword evidence="1" id="KW-0472">Membrane</keyword>